<keyword evidence="3" id="KW-1185">Reference proteome</keyword>
<dbReference type="EMBL" id="KZ293651">
    <property type="protein sequence ID" value="PBK95852.1"/>
    <property type="molecule type" value="Genomic_DNA"/>
</dbReference>
<feature type="region of interest" description="Disordered" evidence="1">
    <location>
        <begin position="64"/>
        <end position="94"/>
    </location>
</feature>
<dbReference type="Proteomes" id="UP000217790">
    <property type="component" value="Unassembled WGS sequence"/>
</dbReference>
<dbReference type="AlphaFoldDB" id="A0A2H3DWM7"/>
<evidence type="ECO:0000313" key="3">
    <source>
        <dbReference type="Proteomes" id="UP000217790"/>
    </source>
</evidence>
<name>A0A2H3DWM7_ARMGA</name>
<dbReference type="InParanoid" id="A0A2H3DWM7"/>
<accession>A0A2H3DWM7</accession>
<reference evidence="3" key="1">
    <citation type="journal article" date="2017" name="Nat. Ecol. Evol.">
        <title>Genome expansion and lineage-specific genetic innovations in the forest pathogenic fungi Armillaria.</title>
        <authorList>
            <person name="Sipos G."/>
            <person name="Prasanna A.N."/>
            <person name="Walter M.C."/>
            <person name="O'Connor E."/>
            <person name="Balint B."/>
            <person name="Krizsan K."/>
            <person name="Kiss B."/>
            <person name="Hess J."/>
            <person name="Varga T."/>
            <person name="Slot J."/>
            <person name="Riley R."/>
            <person name="Boka B."/>
            <person name="Rigling D."/>
            <person name="Barry K."/>
            <person name="Lee J."/>
            <person name="Mihaltcheva S."/>
            <person name="LaButti K."/>
            <person name="Lipzen A."/>
            <person name="Waldron R."/>
            <person name="Moloney N.M."/>
            <person name="Sperisen C."/>
            <person name="Kredics L."/>
            <person name="Vagvoelgyi C."/>
            <person name="Patrignani A."/>
            <person name="Fitzpatrick D."/>
            <person name="Nagy I."/>
            <person name="Doyle S."/>
            <person name="Anderson J.B."/>
            <person name="Grigoriev I.V."/>
            <person name="Gueldener U."/>
            <person name="Muensterkoetter M."/>
            <person name="Nagy L.G."/>
        </authorList>
    </citation>
    <scope>NUCLEOTIDE SEQUENCE [LARGE SCALE GENOMIC DNA]</scope>
    <source>
        <strain evidence="3">Ar21-2</strain>
    </source>
</reference>
<organism evidence="2 3">
    <name type="scientific">Armillaria gallica</name>
    <name type="common">Bulbous honey fungus</name>
    <name type="synonym">Armillaria bulbosa</name>
    <dbReference type="NCBI Taxonomy" id="47427"/>
    <lineage>
        <taxon>Eukaryota</taxon>
        <taxon>Fungi</taxon>
        <taxon>Dikarya</taxon>
        <taxon>Basidiomycota</taxon>
        <taxon>Agaricomycotina</taxon>
        <taxon>Agaricomycetes</taxon>
        <taxon>Agaricomycetidae</taxon>
        <taxon>Agaricales</taxon>
        <taxon>Marasmiineae</taxon>
        <taxon>Physalacriaceae</taxon>
        <taxon>Armillaria</taxon>
    </lineage>
</organism>
<gene>
    <name evidence="2" type="ORF">ARMGADRAFT_750601</name>
</gene>
<sequence length="155" mass="17723">MSGEKRRACDILDSKVPYEKEDSGTALFLHPSKFIPFPLRAHLTTSPNGGPMVDDRHLVTLLRRSSRPQSPLERTEPASYPYLSSHPRRDTLPQWNVPEEQFPFAIEHLHTTELLAQSRCDGATLPSNNMSIFPLSQRRHLSERHNTLYPREAVV</sequence>
<proteinExistence type="predicted"/>
<evidence type="ECO:0000313" key="2">
    <source>
        <dbReference type="EMBL" id="PBK95852.1"/>
    </source>
</evidence>
<protein>
    <submittedName>
        <fullName evidence="2">Uncharacterized protein</fullName>
    </submittedName>
</protein>
<evidence type="ECO:0000256" key="1">
    <source>
        <dbReference type="SAM" id="MobiDB-lite"/>
    </source>
</evidence>